<evidence type="ECO:0000313" key="2">
    <source>
        <dbReference type="EMBL" id="KRP92490.1"/>
    </source>
</evidence>
<sequence length="77" mass="8793">MPDLDFLRREIERMRIQMGRQRKEILQLQRAGIGTASAQALLSRMEAKVESLCAQRDALKAAEPRQTKGRVLGGRTW</sequence>
<dbReference type="AlphaFoldDB" id="A0A0R3C417"/>
<evidence type="ECO:0000256" key="1">
    <source>
        <dbReference type="SAM" id="Coils"/>
    </source>
</evidence>
<dbReference type="RefSeq" id="WP_035999688.1">
    <property type="nucleotide sequence ID" value="NZ_JARFMJ010000002.1"/>
</dbReference>
<name>A0A0R3C417_9BRAD</name>
<keyword evidence="1" id="KW-0175">Coiled coil</keyword>
<dbReference type="OrthoDB" id="8253086at2"/>
<dbReference type="EMBL" id="LJYF01000031">
    <property type="protein sequence ID" value="KRP92490.1"/>
    <property type="molecule type" value="Genomic_DNA"/>
</dbReference>
<accession>A0A0R3C417</accession>
<comment type="caution">
    <text evidence="2">The sequence shown here is derived from an EMBL/GenBank/DDBJ whole genome shotgun (WGS) entry which is preliminary data.</text>
</comment>
<reference evidence="2 3" key="1">
    <citation type="submission" date="2015-09" db="EMBL/GenBank/DDBJ databases">
        <title>Draft Genome Sequence of the Strain BR 3267 (Bradyrhizobium yuanmingense) recommended as inoculant for cowpea in Brazil.</title>
        <authorList>
            <person name="Simoes-Araujo J.L."/>
            <person name="Zilli J.E."/>
        </authorList>
    </citation>
    <scope>NUCLEOTIDE SEQUENCE [LARGE SCALE GENOMIC DNA]</scope>
    <source>
        <strain evidence="2 3">BR3267</strain>
    </source>
</reference>
<organism evidence="2 3">
    <name type="scientific">Bradyrhizobium yuanmingense</name>
    <dbReference type="NCBI Taxonomy" id="108015"/>
    <lineage>
        <taxon>Bacteria</taxon>
        <taxon>Pseudomonadati</taxon>
        <taxon>Pseudomonadota</taxon>
        <taxon>Alphaproteobacteria</taxon>
        <taxon>Hyphomicrobiales</taxon>
        <taxon>Nitrobacteraceae</taxon>
        <taxon>Bradyrhizobium</taxon>
    </lineage>
</organism>
<evidence type="ECO:0000313" key="3">
    <source>
        <dbReference type="Proteomes" id="UP000051380"/>
    </source>
</evidence>
<dbReference type="Proteomes" id="UP000051380">
    <property type="component" value="Unassembled WGS sequence"/>
</dbReference>
<proteinExistence type="predicted"/>
<dbReference type="STRING" id="108015.GA0061099_1004773"/>
<feature type="coiled-coil region" evidence="1">
    <location>
        <begin position="4"/>
        <end position="62"/>
    </location>
</feature>
<protein>
    <submittedName>
        <fullName evidence="2">Uncharacterized protein</fullName>
    </submittedName>
</protein>
<gene>
    <name evidence="2" type="ORF">AOQ72_30505</name>
</gene>